<dbReference type="EMBL" id="LXQA010011664">
    <property type="protein sequence ID" value="MCH87166.1"/>
    <property type="molecule type" value="Genomic_DNA"/>
</dbReference>
<dbReference type="CDD" id="cd04481">
    <property type="entry name" value="RPA1_DBD_B_like"/>
    <property type="match status" value="1"/>
</dbReference>
<feature type="domain" description="Replication protein A 70 kDa DNA-binding subunit B/D first OB fold" evidence="1">
    <location>
        <begin position="1"/>
        <end position="58"/>
    </location>
</feature>
<organism evidence="2 3">
    <name type="scientific">Trifolium medium</name>
    <dbReference type="NCBI Taxonomy" id="97028"/>
    <lineage>
        <taxon>Eukaryota</taxon>
        <taxon>Viridiplantae</taxon>
        <taxon>Streptophyta</taxon>
        <taxon>Embryophyta</taxon>
        <taxon>Tracheophyta</taxon>
        <taxon>Spermatophyta</taxon>
        <taxon>Magnoliopsida</taxon>
        <taxon>eudicotyledons</taxon>
        <taxon>Gunneridae</taxon>
        <taxon>Pentapetalae</taxon>
        <taxon>rosids</taxon>
        <taxon>fabids</taxon>
        <taxon>Fabales</taxon>
        <taxon>Fabaceae</taxon>
        <taxon>Papilionoideae</taxon>
        <taxon>50 kb inversion clade</taxon>
        <taxon>NPAAA clade</taxon>
        <taxon>Hologalegina</taxon>
        <taxon>IRL clade</taxon>
        <taxon>Trifolieae</taxon>
        <taxon>Trifolium</taxon>
    </lineage>
</organism>
<evidence type="ECO:0000313" key="2">
    <source>
        <dbReference type="EMBL" id="MCH87166.1"/>
    </source>
</evidence>
<dbReference type="Proteomes" id="UP000265520">
    <property type="component" value="Unassembled WGS sequence"/>
</dbReference>
<dbReference type="Pfam" id="PF02721">
    <property type="entry name" value="DUF223"/>
    <property type="match status" value="1"/>
</dbReference>
<gene>
    <name evidence="2" type="ORF">A2U01_0008032</name>
</gene>
<comment type="caution">
    <text evidence="2">The sequence shown here is derived from an EMBL/GenBank/DDBJ whole genome shotgun (WGS) entry which is preliminary data.</text>
</comment>
<dbReference type="AlphaFoldDB" id="A0A392MI29"/>
<name>A0A392MI29_9FABA</name>
<reference evidence="2 3" key="1">
    <citation type="journal article" date="2018" name="Front. Plant Sci.">
        <title>Red Clover (Trifolium pratense) and Zigzag Clover (T. medium) - A Picture of Genomic Similarities and Differences.</title>
        <authorList>
            <person name="Dluhosova J."/>
            <person name="Istvanek J."/>
            <person name="Nedelnik J."/>
            <person name="Repkova J."/>
        </authorList>
    </citation>
    <scope>NUCLEOTIDE SEQUENCE [LARGE SCALE GENOMIC DNA]</scope>
    <source>
        <strain evidence="3">cv. 10/8</strain>
        <tissue evidence="2">Leaf</tissue>
    </source>
</reference>
<keyword evidence="3" id="KW-1185">Reference proteome</keyword>
<evidence type="ECO:0000259" key="1">
    <source>
        <dbReference type="Pfam" id="PF02721"/>
    </source>
</evidence>
<dbReference type="Gene3D" id="2.40.50.140">
    <property type="entry name" value="Nucleic acid-binding proteins"/>
    <property type="match status" value="2"/>
</dbReference>
<dbReference type="InterPro" id="IPR012340">
    <property type="entry name" value="NA-bd_OB-fold"/>
</dbReference>
<dbReference type="InterPro" id="IPR003871">
    <property type="entry name" value="RFA1B/D_OB_1st"/>
</dbReference>
<accession>A0A392MI29</accession>
<feature type="non-terminal residue" evidence="2">
    <location>
        <position position="1"/>
    </location>
</feature>
<protein>
    <submittedName>
        <fullName evidence="2">Replication factor A protein</fullName>
    </submittedName>
</protein>
<evidence type="ECO:0000313" key="3">
    <source>
        <dbReference type="Proteomes" id="UP000265520"/>
    </source>
</evidence>
<sequence>GNKIQATIPPQLVCRFAHLIKENHVYVIYYFRVVENCDGSSFSHNKHRLLFRLKTVLVTSHSTTIDHYGLSFLGSNEILTRKVGFNCLVDAIGVLMTYQFDLEDPSSDGKTSVVKFELADMRGRFPCAFSGKYVDEFREMLSKSSNVHPTVVLQFAKISTDRGFVCVENIEDLTRVMFNPMIPPVFEFNIRYSYCS</sequence>
<proteinExistence type="predicted"/>